<organism evidence="2">
    <name type="scientific">Zea mays</name>
    <name type="common">Maize</name>
    <dbReference type="NCBI Taxonomy" id="4577"/>
    <lineage>
        <taxon>Eukaryota</taxon>
        <taxon>Viridiplantae</taxon>
        <taxon>Streptophyta</taxon>
        <taxon>Embryophyta</taxon>
        <taxon>Tracheophyta</taxon>
        <taxon>Spermatophyta</taxon>
        <taxon>Magnoliopsida</taxon>
        <taxon>Liliopsida</taxon>
        <taxon>Poales</taxon>
        <taxon>Poaceae</taxon>
        <taxon>PACMAD clade</taxon>
        <taxon>Panicoideae</taxon>
        <taxon>Andropogonodae</taxon>
        <taxon>Andropogoneae</taxon>
        <taxon>Tripsacinae</taxon>
        <taxon>Zea</taxon>
    </lineage>
</organism>
<dbReference type="ExpressionAtlas" id="A0A1D6KRF4">
    <property type="expression patterns" value="baseline and differential"/>
</dbReference>
<feature type="region of interest" description="Disordered" evidence="1">
    <location>
        <begin position="77"/>
        <end position="120"/>
    </location>
</feature>
<evidence type="ECO:0000256" key="1">
    <source>
        <dbReference type="SAM" id="MobiDB-lite"/>
    </source>
</evidence>
<protein>
    <submittedName>
        <fullName evidence="2">Calcium uniporter protein 4 mitochondrial</fullName>
    </submittedName>
</protein>
<proteinExistence type="predicted"/>
<name>A0A1D6KRF4_MAIZE</name>
<dbReference type="EMBL" id="CM007647">
    <property type="protein sequence ID" value="ONM05301.1"/>
    <property type="molecule type" value="Genomic_DNA"/>
</dbReference>
<gene>
    <name evidence="2" type="ORF">ZEAMMB73_Zm00001d032536</name>
</gene>
<accession>A0A1D6KRF4</accession>
<evidence type="ECO:0000313" key="2">
    <source>
        <dbReference type="EMBL" id="ONM05301.1"/>
    </source>
</evidence>
<reference evidence="2" key="1">
    <citation type="submission" date="2015-12" db="EMBL/GenBank/DDBJ databases">
        <title>Update maize B73 reference genome by single molecule sequencing technologies.</title>
        <authorList>
            <consortium name="Maize Genome Sequencing Project"/>
            <person name="Ware D."/>
        </authorList>
    </citation>
    <scope>NUCLEOTIDE SEQUENCE [LARGE SCALE GENOMIC DNA]</scope>
    <source>
        <tissue evidence="2">Seedling</tissue>
    </source>
</reference>
<dbReference type="AlphaFoldDB" id="A0A1D6KRF4"/>
<sequence>MAAVLRRAVAQCFASSSSSSPATFGLRRFLQEQPAFRPAVPPDRFMPLADRIRDLGVGVAFPRINLDGLVPPAPCRTPTSCASAATPPARTRAPPSRARSTSPDPSSCSERPSSSGPTWYDSRPPSPYLYTTAHFKSIHQLKCCLIPLQIFPLSSFCFCFCSYDLLKEKKTRWFLYFSLVC</sequence>
<feature type="compositionally biased region" description="Low complexity" evidence="1">
    <location>
        <begin position="77"/>
        <end position="117"/>
    </location>
</feature>